<reference evidence="1 2" key="1">
    <citation type="journal article" date="2020" name="ISME J.">
        <title>Uncovering the hidden diversity of litter-decomposition mechanisms in mushroom-forming fungi.</title>
        <authorList>
            <person name="Floudas D."/>
            <person name="Bentzer J."/>
            <person name="Ahren D."/>
            <person name="Johansson T."/>
            <person name="Persson P."/>
            <person name="Tunlid A."/>
        </authorList>
    </citation>
    <scope>NUCLEOTIDE SEQUENCE [LARGE SCALE GENOMIC DNA]</scope>
    <source>
        <strain evidence="1 2">CBS 291.85</strain>
    </source>
</reference>
<sequence length="183" mass="20225">MFIATLFLNSLALAAICLHFLWAQILSRNLRQRTGHLLLCYSETGRTAYRVHLRAQKIRDSRPLSAVRYTLDPSAFHARWILGCYKIFLDEKSDDAAKLYHLIHTGQLKIGNNDQRAAVAVDCTLVLEVLLHELPTPSVHASRPAGNAITPPSEVLVPEPTTTVQMPISCSSPSGASLSDIRV</sequence>
<protein>
    <submittedName>
        <fullName evidence="1">Uncharacterized protein</fullName>
    </submittedName>
</protein>
<dbReference type="EMBL" id="JAACJM010000036">
    <property type="protein sequence ID" value="KAF5362967.1"/>
    <property type="molecule type" value="Genomic_DNA"/>
</dbReference>
<evidence type="ECO:0000313" key="2">
    <source>
        <dbReference type="Proteomes" id="UP000559256"/>
    </source>
</evidence>
<dbReference type="Proteomes" id="UP000559256">
    <property type="component" value="Unassembled WGS sequence"/>
</dbReference>
<gene>
    <name evidence="1" type="ORF">D9758_007054</name>
</gene>
<dbReference type="AlphaFoldDB" id="A0A8H5GDK7"/>
<name>A0A8H5GDK7_9AGAR</name>
<organism evidence="1 2">
    <name type="scientific">Tetrapyrgos nigripes</name>
    <dbReference type="NCBI Taxonomy" id="182062"/>
    <lineage>
        <taxon>Eukaryota</taxon>
        <taxon>Fungi</taxon>
        <taxon>Dikarya</taxon>
        <taxon>Basidiomycota</taxon>
        <taxon>Agaricomycotina</taxon>
        <taxon>Agaricomycetes</taxon>
        <taxon>Agaricomycetidae</taxon>
        <taxon>Agaricales</taxon>
        <taxon>Marasmiineae</taxon>
        <taxon>Marasmiaceae</taxon>
        <taxon>Tetrapyrgos</taxon>
    </lineage>
</organism>
<evidence type="ECO:0000313" key="1">
    <source>
        <dbReference type="EMBL" id="KAF5362967.1"/>
    </source>
</evidence>
<proteinExistence type="predicted"/>
<comment type="caution">
    <text evidence="1">The sequence shown here is derived from an EMBL/GenBank/DDBJ whole genome shotgun (WGS) entry which is preliminary data.</text>
</comment>
<keyword evidence="2" id="KW-1185">Reference proteome</keyword>
<accession>A0A8H5GDK7</accession>